<comment type="caution">
    <text evidence="9">The sequence shown here is derived from an EMBL/GenBank/DDBJ whole genome shotgun (WGS) entry which is preliminary data.</text>
</comment>
<dbReference type="FunFam" id="3.90.430.10:FF:000001">
    <property type="entry name" value="Copper fist DNA-binding protein"/>
    <property type="match status" value="1"/>
</dbReference>
<evidence type="ECO:0000256" key="1">
    <source>
        <dbReference type="ARBA" id="ARBA00004123"/>
    </source>
</evidence>
<dbReference type="GO" id="GO:0005634">
    <property type="term" value="C:nucleus"/>
    <property type="evidence" value="ECO:0007669"/>
    <property type="project" value="UniProtKB-SubCell"/>
</dbReference>
<keyword evidence="7" id="KW-0539">Nucleus</keyword>
<dbReference type="AlphaFoldDB" id="A0A0M8NZT3"/>
<evidence type="ECO:0000256" key="3">
    <source>
        <dbReference type="ARBA" id="ARBA00022833"/>
    </source>
</evidence>
<dbReference type="Proteomes" id="UP000037696">
    <property type="component" value="Unassembled WGS sequence"/>
</dbReference>
<comment type="subcellular location">
    <subcellularLocation>
        <location evidence="1">Nucleus</location>
    </subcellularLocation>
</comment>
<evidence type="ECO:0000256" key="4">
    <source>
        <dbReference type="ARBA" id="ARBA00023008"/>
    </source>
</evidence>
<dbReference type="PROSITE" id="PS50073">
    <property type="entry name" value="COPPER_FIST_2"/>
    <property type="match status" value="1"/>
</dbReference>
<feature type="domain" description="Copper-fist" evidence="8">
    <location>
        <begin position="6"/>
        <end position="41"/>
    </location>
</feature>
<dbReference type="GO" id="GO:0006879">
    <property type="term" value="P:intracellular iron ion homeostasis"/>
    <property type="evidence" value="ECO:0007669"/>
    <property type="project" value="TreeGrafter"/>
</dbReference>
<dbReference type="GO" id="GO:0006878">
    <property type="term" value="P:intracellular copper ion homeostasis"/>
    <property type="evidence" value="ECO:0007669"/>
    <property type="project" value="TreeGrafter"/>
</dbReference>
<name>A0A0M8NZT3_9EURO</name>
<gene>
    <name evidence="9" type="ORF">ACN38_g11693</name>
</gene>
<keyword evidence="10" id="KW-1185">Reference proteome</keyword>
<dbReference type="Pfam" id="PF00649">
    <property type="entry name" value="Copper-fist"/>
    <property type="match status" value="1"/>
</dbReference>
<proteinExistence type="predicted"/>
<evidence type="ECO:0000259" key="8">
    <source>
        <dbReference type="PROSITE" id="PS50073"/>
    </source>
</evidence>
<protein>
    <recommendedName>
        <fullName evidence="8">Copper-fist domain-containing protein</fullName>
    </recommendedName>
</protein>
<dbReference type="SMART" id="SM00412">
    <property type="entry name" value="Cu_FIST"/>
    <property type="match status" value="1"/>
</dbReference>
<sequence length="93" mass="10493">MPFDSQGDKWSCQSCIRGHRSSKCAHYDRPMKRIPKAGRPLAKCSHLDGVDCNCREVWAIMVPLAPGSMVCSPESETQPVQQQQVYHVYTEGR</sequence>
<evidence type="ECO:0000256" key="2">
    <source>
        <dbReference type="ARBA" id="ARBA00022723"/>
    </source>
</evidence>
<reference evidence="9 10" key="1">
    <citation type="submission" date="2015-08" db="EMBL/GenBank/DDBJ databases">
        <title>Genome sequencing of Penicillium nordicum.</title>
        <authorList>
            <person name="Nguyen H.D."/>
            <person name="Seifert K.A."/>
        </authorList>
    </citation>
    <scope>NUCLEOTIDE SEQUENCE [LARGE SCALE GENOMIC DNA]</scope>
    <source>
        <strain evidence="9 10">DAOMC 185683</strain>
    </source>
</reference>
<dbReference type="GO" id="GO:0000978">
    <property type="term" value="F:RNA polymerase II cis-regulatory region sequence-specific DNA binding"/>
    <property type="evidence" value="ECO:0007669"/>
    <property type="project" value="TreeGrafter"/>
</dbReference>
<keyword evidence="6" id="KW-0804">Transcription</keyword>
<organism evidence="9 10">
    <name type="scientific">Penicillium nordicum</name>
    <dbReference type="NCBI Taxonomy" id="229535"/>
    <lineage>
        <taxon>Eukaryota</taxon>
        <taxon>Fungi</taxon>
        <taxon>Dikarya</taxon>
        <taxon>Ascomycota</taxon>
        <taxon>Pezizomycotina</taxon>
        <taxon>Eurotiomycetes</taxon>
        <taxon>Eurotiomycetidae</taxon>
        <taxon>Eurotiales</taxon>
        <taxon>Aspergillaceae</taxon>
        <taxon>Penicillium</taxon>
    </lineage>
</organism>
<keyword evidence="5" id="KW-0805">Transcription regulation</keyword>
<keyword evidence="2" id="KW-0479">Metal-binding</keyword>
<dbReference type="GO" id="GO:0005507">
    <property type="term" value="F:copper ion binding"/>
    <property type="evidence" value="ECO:0007669"/>
    <property type="project" value="InterPro"/>
</dbReference>
<dbReference type="PRINTS" id="PR00617">
    <property type="entry name" value="COPPERFIST"/>
</dbReference>
<keyword evidence="4" id="KW-0186">Copper</keyword>
<dbReference type="InterPro" id="IPR036395">
    <property type="entry name" value="Cu_fist_DNA-bd_dom_sf"/>
</dbReference>
<dbReference type="PANTHER" id="PTHR28088:SF9">
    <property type="entry name" value="TRANSCRIPTION FACTOR GRISEA, PUTATIVE (AFU_ORTHOLOGUE AFUA_1G13190)-RELATED"/>
    <property type="match status" value="1"/>
</dbReference>
<dbReference type="SMART" id="SM01090">
    <property type="entry name" value="Copper-fist"/>
    <property type="match status" value="1"/>
</dbReference>
<evidence type="ECO:0000313" key="9">
    <source>
        <dbReference type="EMBL" id="KOS37520.1"/>
    </source>
</evidence>
<dbReference type="EMBL" id="LHQQ01000314">
    <property type="protein sequence ID" value="KOS37520.1"/>
    <property type="molecule type" value="Genomic_DNA"/>
</dbReference>
<dbReference type="GO" id="GO:0000981">
    <property type="term" value="F:DNA-binding transcription factor activity, RNA polymerase II-specific"/>
    <property type="evidence" value="ECO:0007669"/>
    <property type="project" value="TreeGrafter"/>
</dbReference>
<dbReference type="SUPFAM" id="SSF57879">
    <property type="entry name" value="Zinc domain conserved in yeast copper-regulated transcription factors"/>
    <property type="match status" value="1"/>
</dbReference>
<dbReference type="OrthoDB" id="4278067at2759"/>
<dbReference type="InterPro" id="IPR051763">
    <property type="entry name" value="Copper_Homeo_Regul"/>
</dbReference>
<dbReference type="GO" id="GO:0045944">
    <property type="term" value="P:positive regulation of transcription by RNA polymerase II"/>
    <property type="evidence" value="ECO:0007669"/>
    <property type="project" value="TreeGrafter"/>
</dbReference>
<accession>A0A0M8NZT3</accession>
<dbReference type="Gene3D" id="3.90.430.10">
    <property type="entry name" value="Copper fist DNA-binding domain"/>
    <property type="match status" value="1"/>
</dbReference>
<keyword evidence="3" id="KW-0862">Zinc</keyword>
<dbReference type="InterPro" id="IPR001083">
    <property type="entry name" value="Cu_fist_DNA-bd_dom"/>
</dbReference>
<evidence type="ECO:0000256" key="7">
    <source>
        <dbReference type="ARBA" id="ARBA00023242"/>
    </source>
</evidence>
<evidence type="ECO:0000256" key="5">
    <source>
        <dbReference type="ARBA" id="ARBA00023015"/>
    </source>
</evidence>
<evidence type="ECO:0000256" key="6">
    <source>
        <dbReference type="ARBA" id="ARBA00023163"/>
    </source>
</evidence>
<evidence type="ECO:0000313" key="10">
    <source>
        <dbReference type="Proteomes" id="UP000037696"/>
    </source>
</evidence>
<dbReference type="STRING" id="229535.A0A0M8NZT3"/>
<dbReference type="PANTHER" id="PTHR28088">
    <property type="entry name" value="TRANSCRIPTIONAL ACTIVATOR HAA1-RELATED"/>
    <property type="match status" value="1"/>
</dbReference>